<comment type="caution">
    <text evidence="1">The sequence shown here is derived from an EMBL/GenBank/DDBJ whole genome shotgun (WGS) entry which is preliminary data.</text>
</comment>
<proteinExistence type="predicted"/>
<evidence type="ECO:0000313" key="1">
    <source>
        <dbReference type="EMBL" id="GFY46122.1"/>
    </source>
</evidence>
<sequence length="81" mass="9149">MYPIHTAWSHGLSYLSELTKEETDPLLNLIIQSRSLVARIQSRLKKTRDELKKLANLFPSDHFGSLLLQIALLALYGISLG</sequence>
<name>A0A8X6X4Q5_9ARAC</name>
<evidence type="ECO:0000313" key="2">
    <source>
        <dbReference type="Proteomes" id="UP000886998"/>
    </source>
</evidence>
<accession>A0A8X6X4Q5</accession>
<organism evidence="1 2">
    <name type="scientific">Trichonephila inaurata madagascariensis</name>
    <dbReference type="NCBI Taxonomy" id="2747483"/>
    <lineage>
        <taxon>Eukaryota</taxon>
        <taxon>Metazoa</taxon>
        <taxon>Ecdysozoa</taxon>
        <taxon>Arthropoda</taxon>
        <taxon>Chelicerata</taxon>
        <taxon>Arachnida</taxon>
        <taxon>Araneae</taxon>
        <taxon>Araneomorphae</taxon>
        <taxon>Entelegynae</taxon>
        <taxon>Araneoidea</taxon>
        <taxon>Nephilidae</taxon>
        <taxon>Trichonephila</taxon>
        <taxon>Trichonephila inaurata</taxon>
    </lineage>
</organism>
<protein>
    <submittedName>
        <fullName evidence="1">Uncharacterized protein</fullName>
    </submittedName>
</protein>
<gene>
    <name evidence="1" type="ORF">TNIN_228711</name>
</gene>
<dbReference type="EMBL" id="BMAV01005204">
    <property type="protein sequence ID" value="GFY46122.1"/>
    <property type="molecule type" value="Genomic_DNA"/>
</dbReference>
<dbReference type="Proteomes" id="UP000886998">
    <property type="component" value="Unassembled WGS sequence"/>
</dbReference>
<dbReference type="AlphaFoldDB" id="A0A8X6X4Q5"/>
<reference evidence="1" key="1">
    <citation type="submission" date="2020-08" db="EMBL/GenBank/DDBJ databases">
        <title>Multicomponent nature underlies the extraordinary mechanical properties of spider dragline silk.</title>
        <authorList>
            <person name="Kono N."/>
            <person name="Nakamura H."/>
            <person name="Mori M."/>
            <person name="Yoshida Y."/>
            <person name="Ohtoshi R."/>
            <person name="Malay A.D."/>
            <person name="Moran D.A.P."/>
            <person name="Tomita M."/>
            <person name="Numata K."/>
            <person name="Arakawa K."/>
        </authorList>
    </citation>
    <scope>NUCLEOTIDE SEQUENCE</scope>
</reference>
<keyword evidence="2" id="KW-1185">Reference proteome</keyword>